<proteinExistence type="predicted"/>
<keyword evidence="9" id="KW-1185">Reference proteome</keyword>
<dbReference type="SUPFAM" id="SSF53448">
    <property type="entry name" value="Nucleotide-diphospho-sugar transferases"/>
    <property type="match status" value="1"/>
</dbReference>
<dbReference type="Proteomes" id="UP000005824">
    <property type="component" value="Unassembled WGS sequence"/>
</dbReference>
<gene>
    <name evidence="8" type="ORF">CfE428DRAFT_2786</name>
</gene>
<evidence type="ECO:0000256" key="3">
    <source>
        <dbReference type="ARBA" id="ARBA00022676"/>
    </source>
</evidence>
<keyword evidence="3" id="KW-0328">Glycosyltransferase</keyword>
<dbReference type="eggNOG" id="COG1215">
    <property type="taxonomic scope" value="Bacteria"/>
</dbReference>
<accession>B4D1J8</accession>
<dbReference type="Gene3D" id="3.90.550.10">
    <property type="entry name" value="Spore Coat Polysaccharide Biosynthesis Protein SpsA, Chain A"/>
    <property type="match status" value="1"/>
</dbReference>
<sequence length="235" mass="25204" precursor="true">MKYAVVIPAFQAAATLAPVIAAWRTMAPASEAILVIDDGSTDGTTEVAKREGATVVRMAVNSGRGAARARGVQETDAPFILMCDTALTPAPDFMSQAIPWFADSKVGAVFAYVVQQEPKTFVERWRGRHLFKSAPPVQNRRALLATSICILRREAVEQVGGFDAALRAGEDADLGRRLLAAGWDVVTDPTLWALSHTRDSAHGLLGRYARVEFSARSVGSRVAAPICLRGENDGP</sequence>
<dbReference type="PANTHER" id="PTHR43646">
    <property type="entry name" value="GLYCOSYLTRANSFERASE"/>
    <property type="match status" value="1"/>
</dbReference>
<comment type="subcellular location">
    <subcellularLocation>
        <location evidence="1">Cell membrane</location>
    </subcellularLocation>
</comment>
<evidence type="ECO:0000259" key="7">
    <source>
        <dbReference type="Pfam" id="PF00535"/>
    </source>
</evidence>
<dbReference type="AlphaFoldDB" id="B4D1J8"/>
<keyword evidence="6" id="KW-0732">Signal</keyword>
<keyword evidence="5" id="KW-0472">Membrane</keyword>
<organism evidence="8 9">
    <name type="scientific">Chthoniobacter flavus Ellin428</name>
    <dbReference type="NCBI Taxonomy" id="497964"/>
    <lineage>
        <taxon>Bacteria</taxon>
        <taxon>Pseudomonadati</taxon>
        <taxon>Verrucomicrobiota</taxon>
        <taxon>Spartobacteria</taxon>
        <taxon>Chthoniobacterales</taxon>
        <taxon>Chthoniobacteraceae</taxon>
        <taxon>Chthoniobacter</taxon>
    </lineage>
</organism>
<feature type="domain" description="Glycosyltransferase 2-like" evidence="7">
    <location>
        <begin position="5"/>
        <end position="157"/>
    </location>
</feature>
<evidence type="ECO:0000256" key="5">
    <source>
        <dbReference type="ARBA" id="ARBA00023136"/>
    </source>
</evidence>
<keyword evidence="2" id="KW-1003">Cell membrane</keyword>
<dbReference type="GO" id="GO:0005886">
    <property type="term" value="C:plasma membrane"/>
    <property type="evidence" value="ECO:0007669"/>
    <property type="project" value="UniProtKB-SubCell"/>
</dbReference>
<reference evidence="8 9" key="1">
    <citation type="journal article" date="2011" name="J. Bacteriol.">
        <title>Genome sequence of Chthoniobacter flavus Ellin428, an aerobic heterotrophic soil bacterium.</title>
        <authorList>
            <person name="Kant R."/>
            <person name="van Passel M.W."/>
            <person name="Palva A."/>
            <person name="Lucas S."/>
            <person name="Lapidus A."/>
            <person name="Glavina Del Rio T."/>
            <person name="Dalin E."/>
            <person name="Tice H."/>
            <person name="Bruce D."/>
            <person name="Goodwin L."/>
            <person name="Pitluck S."/>
            <person name="Larimer F.W."/>
            <person name="Land M.L."/>
            <person name="Hauser L."/>
            <person name="Sangwan P."/>
            <person name="de Vos W.M."/>
            <person name="Janssen P.H."/>
            <person name="Smidt H."/>
        </authorList>
    </citation>
    <scope>NUCLEOTIDE SEQUENCE [LARGE SCALE GENOMIC DNA]</scope>
    <source>
        <strain evidence="8 9">Ellin428</strain>
    </source>
</reference>
<dbReference type="InParanoid" id="B4D1J8"/>
<dbReference type="RefSeq" id="WP_006980111.1">
    <property type="nucleotide sequence ID" value="NZ_ABVL01000007.1"/>
</dbReference>
<comment type="caution">
    <text evidence="8">The sequence shown here is derived from an EMBL/GenBank/DDBJ whole genome shotgun (WGS) entry which is preliminary data.</text>
</comment>
<dbReference type="EMBL" id="ABVL01000007">
    <property type="protein sequence ID" value="EDY19610.1"/>
    <property type="molecule type" value="Genomic_DNA"/>
</dbReference>
<evidence type="ECO:0000256" key="6">
    <source>
        <dbReference type="SAM" id="SignalP"/>
    </source>
</evidence>
<protein>
    <submittedName>
        <fullName evidence="8">Glycosyl transferase family 2</fullName>
    </submittedName>
</protein>
<dbReference type="STRING" id="497964.CfE428DRAFT_2786"/>
<evidence type="ECO:0000313" key="9">
    <source>
        <dbReference type="Proteomes" id="UP000005824"/>
    </source>
</evidence>
<evidence type="ECO:0000256" key="2">
    <source>
        <dbReference type="ARBA" id="ARBA00022475"/>
    </source>
</evidence>
<dbReference type="PANTHER" id="PTHR43646:SF2">
    <property type="entry name" value="GLYCOSYLTRANSFERASE 2-LIKE DOMAIN-CONTAINING PROTEIN"/>
    <property type="match status" value="1"/>
</dbReference>
<evidence type="ECO:0000256" key="1">
    <source>
        <dbReference type="ARBA" id="ARBA00004236"/>
    </source>
</evidence>
<name>B4D1J8_9BACT</name>
<dbReference type="GO" id="GO:0016757">
    <property type="term" value="F:glycosyltransferase activity"/>
    <property type="evidence" value="ECO:0007669"/>
    <property type="project" value="UniProtKB-KW"/>
</dbReference>
<keyword evidence="4 8" id="KW-0808">Transferase</keyword>
<evidence type="ECO:0000256" key="4">
    <source>
        <dbReference type="ARBA" id="ARBA00022679"/>
    </source>
</evidence>
<dbReference type="InterPro" id="IPR029044">
    <property type="entry name" value="Nucleotide-diphossugar_trans"/>
</dbReference>
<dbReference type="Pfam" id="PF00535">
    <property type="entry name" value="Glycos_transf_2"/>
    <property type="match status" value="1"/>
</dbReference>
<feature type="chain" id="PRO_5002803048" evidence="6">
    <location>
        <begin position="22"/>
        <end position="235"/>
    </location>
</feature>
<feature type="signal peptide" evidence="6">
    <location>
        <begin position="1"/>
        <end position="21"/>
    </location>
</feature>
<dbReference type="InterPro" id="IPR001173">
    <property type="entry name" value="Glyco_trans_2-like"/>
</dbReference>
<evidence type="ECO:0000313" key="8">
    <source>
        <dbReference type="EMBL" id="EDY19610.1"/>
    </source>
</evidence>